<name>A0AB37UDG2_9CYAN</name>
<dbReference type="EMBL" id="RSCK01000069">
    <property type="protein sequence ID" value="RUT06295.1"/>
    <property type="molecule type" value="Genomic_DNA"/>
</dbReference>
<gene>
    <name evidence="2" type="ORF">DSM107010_52990</name>
</gene>
<dbReference type="AlphaFoldDB" id="A0AB37UDG2"/>
<dbReference type="RefSeq" id="WP_127024356.1">
    <property type="nucleotide sequence ID" value="NZ_JAVKZF010000002.1"/>
</dbReference>
<keyword evidence="1" id="KW-0732">Signal</keyword>
<evidence type="ECO:0000313" key="3">
    <source>
        <dbReference type="Proteomes" id="UP000282574"/>
    </source>
</evidence>
<comment type="caution">
    <text evidence="2">The sequence shown here is derived from an EMBL/GenBank/DDBJ whole genome shotgun (WGS) entry which is preliminary data.</text>
</comment>
<sequence length="62" mass="6779">MKFSLTTKAIAFSIALGTLPAMAIGVSNYISASNNYRQNAIQSQESLTFSLADKVGRFRTYL</sequence>
<organism evidence="2 3">
    <name type="scientific">Chroococcidiopsis cubana SAG 39.79</name>
    <dbReference type="NCBI Taxonomy" id="388085"/>
    <lineage>
        <taxon>Bacteria</taxon>
        <taxon>Bacillati</taxon>
        <taxon>Cyanobacteriota</taxon>
        <taxon>Cyanophyceae</taxon>
        <taxon>Chroococcidiopsidales</taxon>
        <taxon>Chroococcidiopsidaceae</taxon>
        <taxon>Chroococcidiopsis</taxon>
    </lineage>
</organism>
<proteinExistence type="predicted"/>
<feature type="chain" id="PRO_5044249002" evidence="1">
    <location>
        <begin position="24"/>
        <end position="62"/>
    </location>
</feature>
<protein>
    <submittedName>
        <fullName evidence="2">Uncharacterized protein</fullName>
    </submittedName>
</protein>
<keyword evidence="3" id="KW-1185">Reference proteome</keyword>
<feature type="signal peptide" evidence="1">
    <location>
        <begin position="1"/>
        <end position="23"/>
    </location>
</feature>
<evidence type="ECO:0000313" key="2">
    <source>
        <dbReference type="EMBL" id="RUT06295.1"/>
    </source>
</evidence>
<reference evidence="2 3" key="1">
    <citation type="journal article" date="2019" name="Genome Biol. Evol.">
        <title>Day and night: Metabolic profiles and evolutionary relationships of six axenic non-marine cyanobacteria.</title>
        <authorList>
            <person name="Will S.E."/>
            <person name="Henke P."/>
            <person name="Boedeker C."/>
            <person name="Huang S."/>
            <person name="Brinkmann H."/>
            <person name="Rohde M."/>
            <person name="Jarek M."/>
            <person name="Friedl T."/>
            <person name="Seufert S."/>
            <person name="Schumacher M."/>
            <person name="Overmann J."/>
            <person name="Neumann-Schaal M."/>
            <person name="Petersen J."/>
        </authorList>
    </citation>
    <scope>NUCLEOTIDE SEQUENCE [LARGE SCALE GENOMIC DNA]</scope>
    <source>
        <strain evidence="2 3">SAG 39.79</strain>
    </source>
</reference>
<dbReference type="Proteomes" id="UP000282574">
    <property type="component" value="Unassembled WGS sequence"/>
</dbReference>
<accession>A0AB37UDG2</accession>
<evidence type="ECO:0000256" key="1">
    <source>
        <dbReference type="SAM" id="SignalP"/>
    </source>
</evidence>